<evidence type="ECO:0000313" key="3">
    <source>
        <dbReference type="Proteomes" id="UP000467700"/>
    </source>
</evidence>
<dbReference type="Proteomes" id="UP000467700">
    <property type="component" value="Unassembled WGS sequence"/>
</dbReference>
<evidence type="ECO:0000313" key="2">
    <source>
        <dbReference type="EMBL" id="CAA7269614.1"/>
    </source>
</evidence>
<protein>
    <submittedName>
        <fullName evidence="2">Uncharacterized protein</fullName>
    </submittedName>
</protein>
<dbReference type="OrthoDB" id="3235041at2759"/>
<proteinExistence type="predicted"/>
<feature type="region of interest" description="Disordered" evidence="1">
    <location>
        <begin position="391"/>
        <end position="504"/>
    </location>
</feature>
<reference evidence="2 3" key="1">
    <citation type="submission" date="2020-01" db="EMBL/GenBank/DDBJ databases">
        <authorList>
            <person name="Gupta K D."/>
        </authorList>
    </citation>
    <scope>NUCLEOTIDE SEQUENCE [LARGE SCALE GENOMIC DNA]</scope>
</reference>
<keyword evidence="3" id="KW-1185">Reference proteome</keyword>
<evidence type="ECO:0000256" key="1">
    <source>
        <dbReference type="SAM" id="MobiDB-lite"/>
    </source>
</evidence>
<gene>
    <name evidence="2" type="ORF">AAE3_LOCUS11861</name>
</gene>
<feature type="compositionally biased region" description="Basic and acidic residues" evidence="1">
    <location>
        <begin position="551"/>
        <end position="570"/>
    </location>
</feature>
<accession>A0A8S0W041</accession>
<feature type="region of interest" description="Disordered" evidence="1">
    <location>
        <begin position="551"/>
        <end position="591"/>
    </location>
</feature>
<comment type="caution">
    <text evidence="2">The sequence shown here is derived from an EMBL/GenBank/DDBJ whole genome shotgun (WGS) entry which is preliminary data.</text>
</comment>
<name>A0A8S0W041_CYCAE</name>
<dbReference type="EMBL" id="CACVBS010000079">
    <property type="protein sequence ID" value="CAA7269614.1"/>
    <property type="molecule type" value="Genomic_DNA"/>
</dbReference>
<dbReference type="AlphaFoldDB" id="A0A8S0W041"/>
<organism evidence="2 3">
    <name type="scientific">Cyclocybe aegerita</name>
    <name type="common">Black poplar mushroom</name>
    <name type="synonym">Agrocybe aegerita</name>
    <dbReference type="NCBI Taxonomy" id="1973307"/>
    <lineage>
        <taxon>Eukaryota</taxon>
        <taxon>Fungi</taxon>
        <taxon>Dikarya</taxon>
        <taxon>Basidiomycota</taxon>
        <taxon>Agaricomycotina</taxon>
        <taxon>Agaricomycetes</taxon>
        <taxon>Agaricomycetidae</taxon>
        <taxon>Agaricales</taxon>
        <taxon>Agaricineae</taxon>
        <taxon>Bolbitiaceae</taxon>
        <taxon>Cyclocybe</taxon>
    </lineage>
</organism>
<sequence>MGKVKWSSAERNVLKDHVETFRGANSTDRRNLLITTMLPAIKELNKDLMVDQWKLHKAVRNEPNYFVSQSYLFTASEALVNNAKGLRARFSLSHSIPLKRVIAHLYPTELGAILHRRSNRATSGTPAYLQHYQASLKELKNLLTAQQLRDAEEEQDRWMEESYPPEVQMRTVATHGKKILRAMAEQLHKEMGMKVIMLEVHPAAGGDWWYLTHDFTGEFGQHDVQSFSERYPKEFADIDKYLNRYLQYQDGELNGENPEPVRVRLRKHILELARDRKGYPLLPSQSREDSLPYDKHIIWSFMTLHYCFATGRKKTKVPWACINDQQRDFIQPKYLPKGFDLVEPSDMKQEDVNTLLEFWRDRQSKCSPGEIFRFHQVTTSTCDLTMIPIRYSAPPRKKKEKPPTEDQPGEEEDFNSDSGSECRRSDSELETPECDEREVKPAEAGQADTAGDPSPARGRQADIAGDPTKARQTNAADDPSLAGGSHCGLQLPTDGEEPDSVPNEHEWMHRRSPVSLDPGLTVPSMLNFCRPVLPGPNPLIQSQIVNTQDVGMHHPQHDDHREGSKRRREEDLLEPEDENMGHGKCAHKPKEVDRYIHLSELALEKPASSKKHRGHA</sequence>